<protein>
    <submittedName>
        <fullName evidence="1">Uncharacterized protein</fullName>
    </submittedName>
</protein>
<accession>A0ABY7T312</accession>
<dbReference type="Proteomes" id="UP001216139">
    <property type="component" value="Chromosome"/>
</dbReference>
<evidence type="ECO:0000313" key="1">
    <source>
        <dbReference type="EMBL" id="WCT10654.1"/>
    </source>
</evidence>
<name>A0ABY7T312_9SPHI</name>
<proteinExistence type="predicted"/>
<sequence length="109" mass="12616">MKSISKSRHQHLKASMEELEKILQESCTADSSSAYINLVQGKEQLELLFKEYDMLLEQIAKIVQDYSNLSVHVKGELLGKHLKNMQKLMPPEDPMYKHLRLAVHFLYSA</sequence>
<organism evidence="1 2">
    <name type="scientific">Mucilaginibacter jinjuensis</name>
    <dbReference type="NCBI Taxonomy" id="1176721"/>
    <lineage>
        <taxon>Bacteria</taxon>
        <taxon>Pseudomonadati</taxon>
        <taxon>Bacteroidota</taxon>
        <taxon>Sphingobacteriia</taxon>
        <taxon>Sphingobacteriales</taxon>
        <taxon>Sphingobacteriaceae</taxon>
        <taxon>Mucilaginibacter</taxon>
    </lineage>
</organism>
<dbReference type="RefSeq" id="WP_273628845.1">
    <property type="nucleotide sequence ID" value="NZ_CP117167.1"/>
</dbReference>
<evidence type="ECO:0000313" key="2">
    <source>
        <dbReference type="Proteomes" id="UP001216139"/>
    </source>
</evidence>
<reference evidence="1 2" key="1">
    <citation type="submission" date="2023-02" db="EMBL/GenBank/DDBJ databases">
        <title>Genome sequence of Mucilaginibacter jinjuensis strain KACC 16571.</title>
        <authorList>
            <person name="Kim S."/>
            <person name="Heo J."/>
            <person name="Kwon S.-W."/>
        </authorList>
    </citation>
    <scope>NUCLEOTIDE SEQUENCE [LARGE SCALE GENOMIC DNA]</scope>
    <source>
        <strain evidence="1 2">KACC 16571</strain>
    </source>
</reference>
<keyword evidence="2" id="KW-1185">Reference proteome</keyword>
<dbReference type="EMBL" id="CP117167">
    <property type="protein sequence ID" value="WCT10654.1"/>
    <property type="molecule type" value="Genomic_DNA"/>
</dbReference>
<gene>
    <name evidence="1" type="ORF">PQO05_18105</name>
</gene>